<accession>A0A7D9L6L3</accession>
<dbReference type="OrthoDB" id="10058156at2759"/>
<dbReference type="Proteomes" id="UP001152795">
    <property type="component" value="Unassembled WGS sequence"/>
</dbReference>
<evidence type="ECO:0000313" key="2">
    <source>
        <dbReference type="Proteomes" id="UP001152795"/>
    </source>
</evidence>
<dbReference type="InterPro" id="IPR036397">
    <property type="entry name" value="RNaseH_sf"/>
</dbReference>
<dbReference type="InterPro" id="IPR012337">
    <property type="entry name" value="RNaseH-like_sf"/>
</dbReference>
<comment type="caution">
    <text evidence="1">The sequence shown here is derived from an EMBL/GenBank/DDBJ whole genome shotgun (WGS) entry which is preliminary data.</text>
</comment>
<dbReference type="PANTHER" id="PTHR37984">
    <property type="entry name" value="PROTEIN CBG26694"/>
    <property type="match status" value="1"/>
</dbReference>
<dbReference type="EMBL" id="CACRXK020014772">
    <property type="protein sequence ID" value="CAB4027390.1"/>
    <property type="molecule type" value="Genomic_DNA"/>
</dbReference>
<dbReference type="Gene3D" id="3.30.420.10">
    <property type="entry name" value="Ribonuclease H-like superfamily/Ribonuclease H"/>
    <property type="match status" value="1"/>
</dbReference>
<gene>
    <name evidence="1" type="ORF">PACLA_8A001264</name>
</gene>
<dbReference type="GO" id="GO:0003676">
    <property type="term" value="F:nucleic acid binding"/>
    <property type="evidence" value="ECO:0007669"/>
    <property type="project" value="InterPro"/>
</dbReference>
<keyword evidence="2" id="KW-1185">Reference proteome</keyword>
<evidence type="ECO:0000313" key="1">
    <source>
        <dbReference type="EMBL" id="CAB4027390.1"/>
    </source>
</evidence>
<dbReference type="SUPFAM" id="SSF53098">
    <property type="entry name" value="Ribonuclease H-like"/>
    <property type="match status" value="1"/>
</dbReference>
<name>A0A7D9L6L3_PARCT</name>
<reference evidence="1" key="1">
    <citation type="submission" date="2020-04" db="EMBL/GenBank/DDBJ databases">
        <authorList>
            <person name="Alioto T."/>
            <person name="Alioto T."/>
            <person name="Gomez Garrido J."/>
        </authorList>
    </citation>
    <scope>NUCLEOTIDE SEQUENCE</scope>
    <source>
        <strain evidence="1">A484AB</strain>
    </source>
</reference>
<dbReference type="AlphaFoldDB" id="A0A7D9L6L3"/>
<dbReference type="PANTHER" id="PTHR37984:SF5">
    <property type="entry name" value="PROTEIN NYNRIN-LIKE"/>
    <property type="match status" value="1"/>
</dbReference>
<organism evidence="1 2">
    <name type="scientific">Paramuricea clavata</name>
    <name type="common">Red gorgonian</name>
    <name type="synonym">Violescent sea-whip</name>
    <dbReference type="NCBI Taxonomy" id="317549"/>
    <lineage>
        <taxon>Eukaryota</taxon>
        <taxon>Metazoa</taxon>
        <taxon>Cnidaria</taxon>
        <taxon>Anthozoa</taxon>
        <taxon>Octocorallia</taxon>
        <taxon>Malacalcyonacea</taxon>
        <taxon>Plexauridae</taxon>
        <taxon>Paramuricea</taxon>
    </lineage>
</organism>
<protein>
    <submittedName>
        <fullName evidence="1">PREDICTED: uncharacterized protein K02A2.6-like</fullName>
    </submittedName>
</protein>
<sequence length="131" mass="15167">VEIVNSTEEKTCIPNLDTTFARYGIPSKIKTDNGPPFNGKEFETYAKTLGIEWKTITPLWPQGNAVVERFMKPMGKLLKTAEIEGMNRKQELQRFLLQYRSTRHQTTKGAPCELLFNRQIWDIYQNSQGKK</sequence>
<dbReference type="PROSITE" id="PS50994">
    <property type="entry name" value="INTEGRASE"/>
    <property type="match status" value="1"/>
</dbReference>
<proteinExistence type="predicted"/>
<feature type="non-terminal residue" evidence="1">
    <location>
        <position position="1"/>
    </location>
</feature>
<dbReference type="InterPro" id="IPR001584">
    <property type="entry name" value="Integrase_cat-core"/>
</dbReference>
<dbReference type="InterPro" id="IPR050951">
    <property type="entry name" value="Retrovirus_Pol_polyprotein"/>
</dbReference>
<dbReference type="GO" id="GO:0015074">
    <property type="term" value="P:DNA integration"/>
    <property type="evidence" value="ECO:0007669"/>
    <property type="project" value="InterPro"/>
</dbReference>